<dbReference type="CDD" id="cd03416">
    <property type="entry name" value="CbiX_SirB_N"/>
    <property type="match status" value="1"/>
</dbReference>
<dbReference type="EMBL" id="CP144914">
    <property type="protein sequence ID" value="WWD80297.1"/>
    <property type="molecule type" value="Genomic_DNA"/>
</dbReference>
<dbReference type="GO" id="GO:0016829">
    <property type="term" value="F:lyase activity"/>
    <property type="evidence" value="ECO:0007669"/>
    <property type="project" value="UniProtKB-KW"/>
</dbReference>
<keyword evidence="1" id="KW-0479">Metal-binding</keyword>
<gene>
    <name evidence="3" type="ORF">FTX54_001640</name>
</gene>
<dbReference type="InterPro" id="IPR050963">
    <property type="entry name" value="Sirohydro_Cobaltochel/CbiX"/>
</dbReference>
<dbReference type="OrthoDB" id="9797895at2"/>
<keyword evidence="2" id="KW-0456">Lyase</keyword>
<accession>A0A5C7FFE9</accession>
<protein>
    <submittedName>
        <fullName evidence="3">Sirohydrochlorin chelatase</fullName>
    </submittedName>
</protein>
<evidence type="ECO:0000313" key="4">
    <source>
        <dbReference type="Proteomes" id="UP000321816"/>
    </source>
</evidence>
<dbReference type="AlphaFoldDB" id="A0A5C7FFE9"/>
<proteinExistence type="predicted"/>
<name>A0A5C7FFE9_9BACI</name>
<dbReference type="KEGG" id="ahal:FTX54_001640"/>
<dbReference type="SUPFAM" id="SSF53800">
    <property type="entry name" value="Chelatase"/>
    <property type="match status" value="1"/>
</dbReference>
<dbReference type="InterPro" id="IPR002762">
    <property type="entry name" value="CbiX-like"/>
</dbReference>
<dbReference type="PANTHER" id="PTHR33542:SF3">
    <property type="entry name" value="SIROHYDROCHLORIN FERROCHELATASE, CHLOROPLASTIC"/>
    <property type="match status" value="1"/>
</dbReference>
<dbReference type="GO" id="GO:0046872">
    <property type="term" value="F:metal ion binding"/>
    <property type="evidence" value="ECO:0007669"/>
    <property type="project" value="UniProtKB-KW"/>
</dbReference>
<dbReference type="Pfam" id="PF01903">
    <property type="entry name" value="CbiX"/>
    <property type="match status" value="2"/>
</dbReference>
<keyword evidence="4" id="KW-1185">Reference proteome</keyword>
<evidence type="ECO:0000256" key="2">
    <source>
        <dbReference type="ARBA" id="ARBA00023239"/>
    </source>
</evidence>
<sequence>MKHILLIGHGSRDEEGIAQFHQMVKKVKEELPYFPVSYCFLELAEPDIQSGVEACVKEGAEEIIALPVILSKANHYKLDIPKELEQAGKKYPETRIHYGEHLGAHPLLVEVLLSSLRLVDQTLVEKNEEVDVILVSQGGSDPEGQEDLHMLAENLSTQIGNTRVHASFMVTADPHLTEGLDKVIEAGSRHVVILPCFLFTGTMYKKIQEMMEGYRDKHTETTFQLADCFGISDLFTEIVVDRVIRELHYLESPPAKVNVS</sequence>
<organism evidence="3 4">
    <name type="scientific">Alkalicoccus halolimnae</name>
    <dbReference type="NCBI Taxonomy" id="1667239"/>
    <lineage>
        <taxon>Bacteria</taxon>
        <taxon>Bacillati</taxon>
        <taxon>Bacillota</taxon>
        <taxon>Bacilli</taxon>
        <taxon>Bacillales</taxon>
        <taxon>Bacillaceae</taxon>
        <taxon>Alkalicoccus</taxon>
    </lineage>
</organism>
<dbReference type="RefSeq" id="WP_147804198.1">
    <property type="nucleotide sequence ID" value="NZ_CP144914.1"/>
</dbReference>
<evidence type="ECO:0000313" key="3">
    <source>
        <dbReference type="EMBL" id="WWD80297.1"/>
    </source>
</evidence>
<evidence type="ECO:0000256" key="1">
    <source>
        <dbReference type="ARBA" id="ARBA00022723"/>
    </source>
</evidence>
<dbReference type="Gene3D" id="3.40.50.1400">
    <property type="match status" value="2"/>
</dbReference>
<dbReference type="PANTHER" id="PTHR33542">
    <property type="entry name" value="SIROHYDROCHLORIN FERROCHELATASE, CHLOROPLASTIC"/>
    <property type="match status" value="1"/>
</dbReference>
<dbReference type="Proteomes" id="UP000321816">
    <property type="component" value="Chromosome"/>
</dbReference>
<reference evidence="3 4" key="1">
    <citation type="submission" date="2024-01" db="EMBL/GenBank/DDBJ databases">
        <title>Complete Genome Sequence of Alkalicoccus halolimnae BZ-SZ-XJ29T, a Moderately Halophilic Bacterium Isolated from a Salt Lake.</title>
        <authorList>
            <person name="Zhao B."/>
        </authorList>
    </citation>
    <scope>NUCLEOTIDE SEQUENCE [LARGE SCALE GENOMIC DNA]</scope>
    <source>
        <strain evidence="3 4">BZ-SZ-XJ29</strain>
    </source>
</reference>